<gene>
    <name evidence="3" type="ORF">JRQ81_005981</name>
</gene>
<name>A0A9Q1B612_9SAUR</name>
<proteinExistence type="predicted"/>
<dbReference type="GO" id="GO:0003677">
    <property type="term" value="F:DNA binding"/>
    <property type="evidence" value="ECO:0007669"/>
    <property type="project" value="InterPro"/>
</dbReference>
<keyword evidence="1" id="KW-0233">DNA recombination</keyword>
<dbReference type="InterPro" id="IPR011010">
    <property type="entry name" value="DNA_brk_join_enz"/>
</dbReference>
<dbReference type="AlphaFoldDB" id="A0A9Q1B612"/>
<comment type="caution">
    <text evidence="3">The sequence shown here is derived from an EMBL/GenBank/DDBJ whole genome shotgun (WGS) entry which is preliminary data.</text>
</comment>
<evidence type="ECO:0000313" key="4">
    <source>
        <dbReference type="Proteomes" id="UP001142489"/>
    </source>
</evidence>
<organism evidence="3 4">
    <name type="scientific">Phrynocephalus forsythii</name>
    <dbReference type="NCBI Taxonomy" id="171643"/>
    <lineage>
        <taxon>Eukaryota</taxon>
        <taxon>Metazoa</taxon>
        <taxon>Chordata</taxon>
        <taxon>Craniata</taxon>
        <taxon>Vertebrata</taxon>
        <taxon>Euteleostomi</taxon>
        <taxon>Lepidosauria</taxon>
        <taxon>Squamata</taxon>
        <taxon>Bifurcata</taxon>
        <taxon>Unidentata</taxon>
        <taxon>Episquamata</taxon>
        <taxon>Toxicofera</taxon>
        <taxon>Iguania</taxon>
        <taxon>Acrodonta</taxon>
        <taxon>Agamidae</taxon>
        <taxon>Agaminae</taxon>
        <taxon>Phrynocephalus</taxon>
    </lineage>
</organism>
<reference evidence="3" key="1">
    <citation type="journal article" date="2023" name="DNA Res.">
        <title>Chromosome-level genome assembly of Phrynocephalus forsythii using third-generation DNA sequencing and Hi-C analysis.</title>
        <authorList>
            <person name="Qi Y."/>
            <person name="Zhao W."/>
            <person name="Zhao Y."/>
            <person name="Niu C."/>
            <person name="Cao S."/>
            <person name="Zhang Y."/>
        </authorList>
    </citation>
    <scope>NUCLEOTIDE SEQUENCE</scope>
    <source>
        <tissue evidence="3">Muscle</tissue>
    </source>
</reference>
<dbReference type="GO" id="GO:0006310">
    <property type="term" value="P:DNA recombination"/>
    <property type="evidence" value="ECO:0007669"/>
    <property type="project" value="UniProtKB-KW"/>
</dbReference>
<feature type="region of interest" description="Disordered" evidence="2">
    <location>
        <begin position="1"/>
        <end position="44"/>
    </location>
</feature>
<evidence type="ECO:0000256" key="1">
    <source>
        <dbReference type="ARBA" id="ARBA00023172"/>
    </source>
</evidence>
<dbReference type="InterPro" id="IPR013762">
    <property type="entry name" value="Integrase-like_cat_sf"/>
</dbReference>
<keyword evidence="4" id="KW-1185">Reference proteome</keyword>
<dbReference type="OrthoDB" id="9863428at2759"/>
<dbReference type="EMBL" id="JAPFRF010000002">
    <property type="protein sequence ID" value="KAJ7341638.1"/>
    <property type="molecule type" value="Genomic_DNA"/>
</dbReference>
<accession>A0A9Q1B612</accession>
<evidence type="ECO:0000256" key="2">
    <source>
        <dbReference type="SAM" id="MobiDB-lite"/>
    </source>
</evidence>
<dbReference type="GO" id="GO:0015074">
    <property type="term" value="P:DNA integration"/>
    <property type="evidence" value="ECO:0007669"/>
    <property type="project" value="InterPro"/>
</dbReference>
<dbReference type="Proteomes" id="UP001142489">
    <property type="component" value="Unassembled WGS sequence"/>
</dbReference>
<dbReference type="SUPFAM" id="SSF56349">
    <property type="entry name" value="DNA breaking-rejoining enzymes"/>
    <property type="match status" value="1"/>
</dbReference>
<dbReference type="Gene3D" id="1.10.443.10">
    <property type="entry name" value="Intergrase catalytic core"/>
    <property type="match status" value="1"/>
</dbReference>
<protein>
    <submittedName>
        <fullName evidence="3">Uncharacterized protein</fullName>
    </submittedName>
</protein>
<sequence length="172" mass="18577">MQVLEQMEAAQGAPAGPSAAPAAAKRPRPAPQRPDEEGAVVTELADEDQPLMPAAESAAPNDLAVCMRKSKTDQKGKGAEISLGPCSAGEICPVVAMRGYLKLKGPREGYLFIHQDGRPLTKFQFSAVTSRVLGPEGRAYRARIIFVGHSYVYWAEKFGGPIYSKDDELFQE</sequence>
<evidence type="ECO:0000313" key="3">
    <source>
        <dbReference type="EMBL" id="KAJ7341638.1"/>
    </source>
</evidence>
<feature type="compositionally biased region" description="Low complexity" evidence="2">
    <location>
        <begin position="9"/>
        <end position="24"/>
    </location>
</feature>